<dbReference type="EMBL" id="LAZR01004242">
    <property type="protein sequence ID" value="KKN10451.1"/>
    <property type="molecule type" value="Genomic_DNA"/>
</dbReference>
<proteinExistence type="predicted"/>
<evidence type="ECO:0000256" key="1">
    <source>
        <dbReference type="SAM" id="MobiDB-lite"/>
    </source>
</evidence>
<dbReference type="AlphaFoldDB" id="A0A0F9QB98"/>
<evidence type="ECO:0000313" key="2">
    <source>
        <dbReference type="EMBL" id="KKN10451.1"/>
    </source>
</evidence>
<protein>
    <submittedName>
        <fullName evidence="2">Uncharacterized protein</fullName>
    </submittedName>
</protein>
<gene>
    <name evidence="2" type="ORF">LCGC14_1036320</name>
</gene>
<reference evidence="2" key="1">
    <citation type="journal article" date="2015" name="Nature">
        <title>Complex archaea that bridge the gap between prokaryotes and eukaryotes.</title>
        <authorList>
            <person name="Spang A."/>
            <person name="Saw J.H."/>
            <person name="Jorgensen S.L."/>
            <person name="Zaremba-Niedzwiedzka K."/>
            <person name="Martijn J."/>
            <person name="Lind A.E."/>
            <person name="van Eijk R."/>
            <person name="Schleper C."/>
            <person name="Guy L."/>
            <person name="Ettema T.J."/>
        </authorList>
    </citation>
    <scope>NUCLEOTIDE SEQUENCE</scope>
</reference>
<comment type="caution">
    <text evidence="2">The sequence shown here is derived from an EMBL/GenBank/DDBJ whole genome shotgun (WGS) entry which is preliminary data.</text>
</comment>
<accession>A0A0F9QB98</accession>
<organism evidence="2">
    <name type="scientific">marine sediment metagenome</name>
    <dbReference type="NCBI Taxonomy" id="412755"/>
    <lineage>
        <taxon>unclassified sequences</taxon>
        <taxon>metagenomes</taxon>
        <taxon>ecological metagenomes</taxon>
    </lineage>
</organism>
<name>A0A0F9QB98_9ZZZZ</name>
<feature type="region of interest" description="Disordered" evidence="1">
    <location>
        <begin position="1"/>
        <end position="21"/>
    </location>
</feature>
<sequence>MRGSGLSDPRGKTRSSRTGNRRQQLLSCWLRVPEKPEDRWRGPLWVIGYTGSGPPYRVPARWSNRVQDFDTAAEEKGMSENDLTTLLAAVLTEYEEECDFLGRGRSRAVFQLDCNSVVKVPLNMAGIVDNSDEARLFSRYGKTGFIPYAVCEVVLHKERESLSEIPLLMMELIRLPEEFEKLPEWCDYVDCAQVGYDGDNKLVAYDFGPN</sequence>